<dbReference type="GO" id="GO:0005737">
    <property type="term" value="C:cytoplasm"/>
    <property type="evidence" value="ECO:0007669"/>
    <property type="project" value="UniProtKB-SubCell"/>
</dbReference>
<comment type="caution">
    <text evidence="7">The sequence shown here is derived from an EMBL/GenBank/DDBJ whole genome shotgun (WGS) entry which is preliminary data.</text>
</comment>
<evidence type="ECO:0000256" key="1">
    <source>
        <dbReference type="ARBA" id="ARBA00004123"/>
    </source>
</evidence>
<evidence type="ECO:0000313" key="8">
    <source>
        <dbReference type="Proteomes" id="UP000530660"/>
    </source>
</evidence>
<comment type="subcellular location">
    <subcellularLocation>
        <location evidence="2">Cytoplasm</location>
    </subcellularLocation>
    <subcellularLocation>
        <location evidence="1">Nucleus</location>
    </subcellularLocation>
</comment>
<protein>
    <submittedName>
        <fullName evidence="7">Uncharacterized protein</fullName>
    </submittedName>
</protein>
<keyword evidence="5" id="KW-0539">Nucleus</keyword>
<evidence type="ECO:0000256" key="3">
    <source>
        <dbReference type="ARBA" id="ARBA00022490"/>
    </source>
</evidence>
<evidence type="ECO:0000256" key="6">
    <source>
        <dbReference type="SAM" id="MobiDB-lite"/>
    </source>
</evidence>
<dbReference type="InterPro" id="IPR016024">
    <property type="entry name" value="ARM-type_fold"/>
</dbReference>
<gene>
    <name evidence="7" type="ORF">F1559_002909</name>
</gene>
<dbReference type="SUPFAM" id="SSF48371">
    <property type="entry name" value="ARM repeat"/>
    <property type="match status" value="1"/>
</dbReference>
<dbReference type="PANTHER" id="PTHR15651:SF7">
    <property type="entry name" value="ARMADILLO REPEAT-CONTAINING PROTEIN 8"/>
    <property type="match status" value="1"/>
</dbReference>
<keyword evidence="8" id="KW-1185">Reference proteome</keyword>
<dbReference type="EMBL" id="VWRR01000007">
    <property type="protein sequence ID" value="KAF6003295.1"/>
    <property type="molecule type" value="Genomic_DNA"/>
</dbReference>
<dbReference type="GO" id="GO:0043161">
    <property type="term" value="P:proteasome-mediated ubiquitin-dependent protein catabolic process"/>
    <property type="evidence" value="ECO:0007669"/>
    <property type="project" value="TreeGrafter"/>
</dbReference>
<dbReference type="GO" id="GO:0034657">
    <property type="term" value="C:GID complex"/>
    <property type="evidence" value="ECO:0007669"/>
    <property type="project" value="TreeGrafter"/>
</dbReference>
<evidence type="ECO:0000256" key="2">
    <source>
        <dbReference type="ARBA" id="ARBA00004496"/>
    </source>
</evidence>
<dbReference type="Gene3D" id="1.25.10.10">
    <property type="entry name" value="Leucine-rich Repeat Variant"/>
    <property type="match status" value="1"/>
</dbReference>
<dbReference type="PANTHER" id="PTHR15651">
    <property type="entry name" value="ARMADILLO REPEAT-CONTAINING PROTEIN 8"/>
    <property type="match status" value="1"/>
</dbReference>
<name>A0A7J7IJN1_9RHOD</name>
<evidence type="ECO:0000256" key="4">
    <source>
        <dbReference type="ARBA" id="ARBA00022737"/>
    </source>
</evidence>
<dbReference type="InterPro" id="IPR011989">
    <property type="entry name" value="ARM-like"/>
</dbReference>
<proteinExistence type="predicted"/>
<dbReference type="Proteomes" id="UP000530660">
    <property type="component" value="Unassembled WGS sequence"/>
</dbReference>
<organism evidence="7 8">
    <name type="scientific">Cyanidiococcus yangmingshanensis</name>
    <dbReference type="NCBI Taxonomy" id="2690220"/>
    <lineage>
        <taxon>Eukaryota</taxon>
        <taxon>Rhodophyta</taxon>
        <taxon>Bangiophyceae</taxon>
        <taxon>Cyanidiales</taxon>
        <taxon>Cyanidiaceae</taxon>
        <taxon>Cyanidiococcus</taxon>
    </lineage>
</organism>
<keyword evidence="3" id="KW-0963">Cytoplasm</keyword>
<feature type="compositionally biased region" description="Polar residues" evidence="6">
    <location>
        <begin position="462"/>
        <end position="472"/>
    </location>
</feature>
<dbReference type="GO" id="GO:0005634">
    <property type="term" value="C:nucleus"/>
    <property type="evidence" value="ECO:0007669"/>
    <property type="project" value="UniProtKB-SubCell"/>
</dbReference>
<reference evidence="7 8" key="1">
    <citation type="journal article" date="2020" name="J. Phycol.">
        <title>Comparative genome analysis reveals Cyanidiococcus gen. nov., a new extremophilic red algal genus sister to Cyanidioschyzon (Cyanidioschyzonaceae, Rhodophyta).</title>
        <authorList>
            <person name="Liu S.-L."/>
            <person name="Chiang Y.-R."/>
            <person name="Yoon H.S."/>
            <person name="Fu H.-Y."/>
        </authorList>
    </citation>
    <scope>NUCLEOTIDE SEQUENCE [LARGE SCALE GENOMIC DNA]</scope>
    <source>
        <strain evidence="7 8">THAL066</strain>
    </source>
</reference>
<accession>A0A7J7IJN1</accession>
<evidence type="ECO:0000313" key="7">
    <source>
        <dbReference type="EMBL" id="KAF6003295.1"/>
    </source>
</evidence>
<keyword evidence="4" id="KW-0677">Repeat</keyword>
<feature type="region of interest" description="Disordered" evidence="6">
    <location>
        <begin position="448"/>
        <end position="482"/>
    </location>
</feature>
<dbReference type="AlphaFoldDB" id="A0A7J7IJN1"/>
<sequence>MPCQSSFSIYSAVCTASRLRMGMECMTVLGRVIWNILRRQFPVVVLEALAALLEDSPLAATPLARVMKTVPACGELFRTALHDTSPQRRFFSAKILVHLHLSKAMNLERELTTTVLPVLLGLLQMSCFSWHEEAWARFGIYHDRRASPQCPHLEEAGELLAKLLDNSPPLQRVAFELDAIPALVNALQHTREVLFACPGSLLTKENKRSRLRLDRRPTPTTVLGVAGSSEKISDRTQRHIMAVLRAMAFIASDVEQARRILVDNELLDLLMELLDSARRAPKETTSGVVEATARVLASLLTSVHNRRRKGLHPGLVEHLLALAVDASAPLTVRFAACDALVQCSMPKCTLRSVLLDQQRGISRLMPIFRSCIHGWEASQGDQITNLGVESNGAWRATRMHGVRTQTSTSPFRIDSIPDSSRCRACRAAAGCSRAENCPHLGLVGIQFREKSPGGRDGLANAGRSSESRTTSVHPRPGVGADS</sequence>
<evidence type="ECO:0000256" key="5">
    <source>
        <dbReference type="ARBA" id="ARBA00023242"/>
    </source>
</evidence>
<dbReference type="InterPro" id="IPR038739">
    <property type="entry name" value="ARMC8/Vid28"/>
</dbReference>